<protein>
    <submittedName>
        <fullName evidence="1">Uncharacterized protein</fullName>
    </submittedName>
</protein>
<evidence type="ECO:0000313" key="2">
    <source>
        <dbReference type="Proteomes" id="UP000800039"/>
    </source>
</evidence>
<evidence type="ECO:0000313" key="1">
    <source>
        <dbReference type="EMBL" id="KAF1850212.1"/>
    </source>
</evidence>
<proteinExistence type="predicted"/>
<dbReference type="EMBL" id="ML976614">
    <property type="protein sequence ID" value="KAF1850212.1"/>
    <property type="molecule type" value="Genomic_DNA"/>
</dbReference>
<dbReference type="AlphaFoldDB" id="A0A9P4GRW8"/>
<reference evidence="1" key="1">
    <citation type="submission" date="2020-01" db="EMBL/GenBank/DDBJ databases">
        <authorList>
            <consortium name="DOE Joint Genome Institute"/>
            <person name="Haridas S."/>
            <person name="Albert R."/>
            <person name="Binder M."/>
            <person name="Bloem J."/>
            <person name="Labutti K."/>
            <person name="Salamov A."/>
            <person name="Andreopoulos B."/>
            <person name="Baker S.E."/>
            <person name="Barry K."/>
            <person name="Bills G."/>
            <person name="Bluhm B.H."/>
            <person name="Cannon C."/>
            <person name="Castanera R."/>
            <person name="Culley D.E."/>
            <person name="Daum C."/>
            <person name="Ezra D."/>
            <person name="Gonzalez J.B."/>
            <person name="Henrissat B."/>
            <person name="Kuo A."/>
            <person name="Liang C."/>
            <person name="Lipzen A."/>
            <person name="Lutzoni F."/>
            <person name="Magnuson J."/>
            <person name="Mondo S."/>
            <person name="Nolan M."/>
            <person name="Ohm R."/>
            <person name="Pangilinan J."/>
            <person name="Park H.-J."/>
            <person name="Ramirez L."/>
            <person name="Alfaro M."/>
            <person name="Sun H."/>
            <person name="Tritt A."/>
            <person name="Yoshinaga Y."/>
            <person name="Zwiers L.-H."/>
            <person name="Turgeon B.G."/>
            <person name="Goodwin S.B."/>
            <person name="Spatafora J.W."/>
            <person name="Crous P.W."/>
            <person name="Grigoriev I.V."/>
        </authorList>
    </citation>
    <scope>NUCLEOTIDE SEQUENCE</scope>
    <source>
        <strain evidence="1">CBS 394.84</strain>
    </source>
</reference>
<sequence length="166" mass="18299">MRYLVLSCREYVLDGWQSSAQNHYLSIAVNTTEGNFKLTPSYRYDSDAIESSKQPSKLKLLTCDSRCGVELCTCLIRRIGPLVLRHYSPASPVQGVAGPLSDGRNSHDASVPEDHPCCLSRQRRRVSFSGLGRHSTRVLQCVTRDTARGPGIPALARLAALLNVDQ</sequence>
<gene>
    <name evidence="1" type="ORF">K460DRAFT_361038</name>
</gene>
<keyword evidence="2" id="KW-1185">Reference proteome</keyword>
<comment type="caution">
    <text evidence="1">The sequence shown here is derived from an EMBL/GenBank/DDBJ whole genome shotgun (WGS) entry which is preliminary data.</text>
</comment>
<name>A0A9P4GRW8_9PLEO</name>
<dbReference type="RefSeq" id="XP_040792775.1">
    <property type="nucleotide sequence ID" value="XM_040932382.1"/>
</dbReference>
<accession>A0A9P4GRW8</accession>
<dbReference type="GeneID" id="63849633"/>
<organism evidence="1 2">
    <name type="scientific">Cucurbitaria berberidis CBS 394.84</name>
    <dbReference type="NCBI Taxonomy" id="1168544"/>
    <lineage>
        <taxon>Eukaryota</taxon>
        <taxon>Fungi</taxon>
        <taxon>Dikarya</taxon>
        <taxon>Ascomycota</taxon>
        <taxon>Pezizomycotina</taxon>
        <taxon>Dothideomycetes</taxon>
        <taxon>Pleosporomycetidae</taxon>
        <taxon>Pleosporales</taxon>
        <taxon>Pleosporineae</taxon>
        <taxon>Cucurbitariaceae</taxon>
        <taxon>Cucurbitaria</taxon>
    </lineage>
</organism>
<dbReference type="Proteomes" id="UP000800039">
    <property type="component" value="Unassembled WGS sequence"/>
</dbReference>